<dbReference type="Proteomes" id="UP000824258">
    <property type="component" value="Unassembled WGS sequence"/>
</dbReference>
<dbReference type="AlphaFoldDB" id="A0A9D1D7Q5"/>
<dbReference type="InterPro" id="IPR026891">
    <property type="entry name" value="Fn3-like"/>
</dbReference>
<evidence type="ECO:0000256" key="1">
    <source>
        <dbReference type="ARBA" id="ARBA00005336"/>
    </source>
</evidence>
<keyword evidence="2 4" id="KW-0378">Hydrolase</keyword>
<organism evidence="4 5">
    <name type="scientific">Candidatus Avoscillospira stercoripullorum</name>
    <dbReference type="NCBI Taxonomy" id="2840709"/>
    <lineage>
        <taxon>Bacteria</taxon>
        <taxon>Bacillati</taxon>
        <taxon>Bacillota</taxon>
        <taxon>Clostridia</taxon>
        <taxon>Eubacteriales</taxon>
        <taxon>Oscillospiraceae</taxon>
        <taxon>Oscillospiraceae incertae sedis</taxon>
        <taxon>Candidatus Avoscillospira</taxon>
    </lineage>
</organism>
<dbReference type="InterPro" id="IPR036881">
    <property type="entry name" value="Glyco_hydro_3_C_sf"/>
</dbReference>
<sequence length="857" mass="94384">MPKIYATTNPAVTKREREHMALSRALAGECVVLLENDGVLPLRLPQKLALYGSCVRHTIKGGTGSGGVNTRDQVSVAQGLERAGFTITTKAWLDRQDLHYQEQRRDYFAWVDAYARENHYLREAVVFLHPFPVPPPVEITAEDLAASDTDTAVYLISRTSGEGSDRRNERGDYLLFSEELAQLRQLRDAYAKLIVVLNIGGVMDLKEMKEIPGINALLLMSQLGNVGGDVLGDVFTGTVNPSGKLTDTWAENYGDYPSSATFSRNDGNVDDEYYQEGIYVGYRYFDTFQVAPIYPFGYGKSYTTFSLQPAGVTVAGEMVHVCALVKNTGAHPGKEVVQLYVSAPPGRLQKPYQELLCFEKTKQLAPGEEVRIMLSFLSRQMASYSTADEAWVLEPGEYCLRLGSSSRDTQPAGVLTLDRSVKTEVLKRLFADPDPVQEMDAPLATCNPPDPTIPRIPLCAEDISTHTAVYQAERTVFPSARTEHLTVHDIRQGRCTAEELVAQLTVHEMAELCVGTMRAGEKSVVGNASDLVPGAAGDTSPVVWNSRGLRSLILADGPAGLRLQPVFKTDLEGNLLPGGGALGDAMVPFDAAYTEENSVTYYQYCTAIPIGWAIAQSWNLDLMEQIGFMIGMEMEVFGVDLWLAPALNIHRNPLCGRNFEYYSEDPVISGRAAAAITRGVQRHPGKGTTIKHFAGNSQEENRYFTNSHIGERALREIYLKGFEIAVRESQPLSIMTSYNLLNGIHAANSYDLLQALARDEWGFRGVVMTDWFTSQEQPFVERDHQPIYPISASTGCIFAGNDIQMPGCQQNVDDIVRAVQTGAPVDGYTVTLADLQQCAANVVRIIAQATEETEHLR</sequence>
<reference evidence="4" key="2">
    <citation type="journal article" date="2021" name="PeerJ">
        <title>Extensive microbial diversity within the chicken gut microbiome revealed by metagenomics and culture.</title>
        <authorList>
            <person name="Gilroy R."/>
            <person name="Ravi A."/>
            <person name="Getino M."/>
            <person name="Pursley I."/>
            <person name="Horton D.L."/>
            <person name="Alikhan N.F."/>
            <person name="Baker D."/>
            <person name="Gharbi K."/>
            <person name="Hall N."/>
            <person name="Watson M."/>
            <person name="Adriaenssens E.M."/>
            <person name="Foster-Nyarko E."/>
            <person name="Jarju S."/>
            <person name="Secka A."/>
            <person name="Antonio M."/>
            <person name="Oren A."/>
            <person name="Chaudhuri R.R."/>
            <person name="La Ragione R."/>
            <person name="Hildebrand F."/>
            <person name="Pallen M.J."/>
        </authorList>
    </citation>
    <scope>NUCLEOTIDE SEQUENCE</scope>
    <source>
        <strain evidence="4">ChiHjej9B8-7071</strain>
    </source>
</reference>
<dbReference type="InterPro" id="IPR050288">
    <property type="entry name" value="Cellulose_deg_GH3"/>
</dbReference>
<comment type="similarity">
    <text evidence="1">Belongs to the glycosyl hydrolase 3 family.</text>
</comment>
<dbReference type="PRINTS" id="PR00133">
    <property type="entry name" value="GLHYDRLASE3"/>
</dbReference>
<dbReference type="InterPro" id="IPR017853">
    <property type="entry name" value="GH"/>
</dbReference>
<dbReference type="Pfam" id="PF01915">
    <property type="entry name" value="Glyco_hydro_3_C"/>
    <property type="match status" value="1"/>
</dbReference>
<reference evidence="4" key="1">
    <citation type="submission" date="2020-10" db="EMBL/GenBank/DDBJ databases">
        <authorList>
            <person name="Gilroy R."/>
        </authorList>
    </citation>
    <scope>NUCLEOTIDE SEQUENCE</scope>
    <source>
        <strain evidence="4">ChiHjej9B8-7071</strain>
    </source>
</reference>
<dbReference type="Gene3D" id="3.20.20.300">
    <property type="entry name" value="Glycoside hydrolase, family 3, N-terminal domain"/>
    <property type="match status" value="1"/>
</dbReference>
<evidence type="ECO:0000313" key="4">
    <source>
        <dbReference type="EMBL" id="HIR09099.1"/>
    </source>
</evidence>
<dbReference type="Gene3D" id="3.40.50.1700">
    <property type="entry name" value="Glycoside hydrolase family 3 C-terminal domain"/>
    <property type="match status" value="1"/>
</dbReference>
<proteinExistence type="inferred from homology"/>
<dbReference type="SUPFAM" id="SSF52279">
    <property type="entry name" value="Beta-D-glucan exohydrolase, C-terminal domain"/>
    <property type="match status" value="1"/>
</dbReference>
<gene>
    <name evidence="4" type="ORF">IAA70_01700</name>
</gene>
<evidence type="ECO:0000313" key="5">
    <source>
        <dbReference type="Proteomes" id="UP000824258"/>
    </source>
</evidence>
<dbReference type="Gene3D" id="2.60.40.10">
    <property type="entry name" value="Immunoglobulins"/>
    <property type="match status" value="1"/>
</dbReference>
<accession>A0A9D1D7Q5</accession>
<evidence type="ECO:0000259" key="3">
    <source>
        <dbReference type="SMART" id="SM01217"/>
    </source>
</evidence>
<dbReference type="EMBL" id="DVGD01000048">
    <property type="protein sequence ID" value="HIR09099.1"/>
    <property type="molecule type" value="Genomic_DNA"/>
</dbReference>
<feature type="domain" description="Fibronectin type III-like" evidence="3">
    <location>
        <begin position="335"/>
        <end position="406"/>
    </location>
</feature>
<dbReference type="Pfam" id="PF14310">
    <property type="entry name" value="Fn3-like"/>
    <property type="match status" value="1"/>
</dbReference>
<dbReference type="Pfam" id="PF00933">
    <property type="entry name" value="Glyco_hydro_3"/>
    <property type="match status" value="1"/>
</dbReference>
<dbReference type="InterPro" id="IPR001764">
    <property type="entry name" value="Glyco_hydro_3_N"/>
</dbReference>
<dbReference type="InterPro" id="IPR013783">
    <property type="entry name" value="Ig-like_fold"/>
</dbReference>
<dbReference type="SUPFAM" id="SSF51445">
    <property type="entry name" value="(Trans)glycosidases"/>
    <property type="match status" value="1"/>
</dbReference>
<protein>
    <submittedName>
        <fullName evidence="4">Glycoside hydrolase family 3 C-terminal domain-containing protein</fullName>
    </submittedName>
</protein>
<comment type="caution">
    <text evidence="4">The sequence shown here is derived from an EMBL/GenBank/DDBJ whole genome shotgun (WGS) entry which is preliminary data.</text>
</comment>
<dbReference type="InterPro" id="IPR002772">
    <property type="entry name" value="Glyco_hydro_3_C"/>
</dbReference>
<dbReference type="GO" id="GO:0005975">
    <property type="term" value="P:carbohydrate metabolic process"/>
    <property type="evidence" value="ECO:0007669"/>
    <property type="project" value="InterPro"/>
</dbReference>
<dbReference type="PANTHER" id="PTHR42715:SF10">
    <property type="entry name" value="BETA-GLUCOSIDASE"/>
    <property type="match status" value="1"/>
</dbReference>
<evidence type="ECO:0000256" key="2">
    <source>
        <dbReference type="ARBA" id="ARBA00022801"/>
    </source>
</evidence>
<dbReference type="SMART" id="SM01217">
    <property type="entry name" value="Fn3_like"/>
    <property type="match status" value="1"/>
</dbReference>
<dbReference type="GO" id="GO:0004553">
    <property type="term" value="F:hydrolase activity, hydrolyzing O-glycosyl compounds"/>
    <property type="evidence" value="ECO:0007669"/>
    <property type="project" value="InterPro"/>
</dbReference>
<dbReference type="PANTHER" id="PTHR42715">
    <property type="entry name" value="BETA-GLUCOSIDASE"/>
    <property type="match status" value="1"/>
</dbReference>
<dbReference type="InterPro" id="IPR036962">
    <property type="entry name" value="Glyco_hydro_3_N_sf"/>
</dbReference>
<name>A0A9D1D7Q5_9FIRM</name>